<comment type="similarity">
    <text evidence="1">Belongs to the pyrroline-5-carboxylate reductase family.</text>
</comment>
<dbReference type="GO" id="GO:0004735">
    <property type="term" value="F:pyrroline-5-carboxylate reductase activity"/>
    <property type="evidence" value="ECO:0007669"/>
    <property type="project" value="TreeGrafter"/>
</dbReference>
<reference evidence="7" key="1">
    <citation type="submission" date="2025-08" db="UniProtKB">
        <authorList>
            <consortium name="RefSeq"/>
        </authorList>
    </citation>
    <scope>IDENTIFICATION</scope>
    <source>
        <strain evidence="7">Wakin</strain>
        <tissue evidence="7">Muscle</tissue>
    </source>
</reference>
<keyword evidence="2" id="KW-0560">Oxidoreductase</keyword>
<organism evidence="6 7">
    <name type="scientific">Carassius auratus</name>
    <name type="common">Goldfish</name>
    <dbReference type="NCBI Taxonomy" id="7957"/>
    <lineage>
        <taxon>Eukaryota</taxon>
        <taxon>Metazoa</taxon>
        <taxon>Chordata</taxon>
        <taxon>Craniata</taxon>
        <taxon>Vertebrata</taxon>
        <taxon>Euteleostomi</taxon>
        <taxon>Actinopterygii</taxon>
        <taxon>Neopterygii</taxon>
        <taxon>Teleostei</taxon>
        <taxon>Ostariophysi</taxon>
        <taxon>Cypriniformes</taxon>
        <taxon>Cyprinidae</taxon>
        <taxon>Cyprininae</taxon>
        <taxon>Carassius</taxon>
    </lineage>
</organism>
<dbReference type="Proteomes" id="UP000515129">
    <property type="component" value="Chromosome 17"/>
</dbReference>
<comment type="function">
    <text evidence="3">Probable oxidoreductase.</text>
</comment>
<dbReference type="PANTHER" id="PTHR11645">
    <property type="entry name" value="PYRROLINE-5-CARBOXYLATE REDUCTASE"/>
    <property type="match status" value="1"/>
</dbReference>
<sequence>MDLTVNLTSLGFEAGLSADERDLLSLRSRCASLTVAGCAHAVFAYKLLSLLRKKVNAENTHLCVGVVGAGLMGKQLATALLSASRLEPRHINISTRRPETLGEYSNMGVACYFDNIRLAKWADMLFLCVLPCQLAQVCTDIGCHLSSGCLVYCFTSAVPLNRLAVLLNHSSVIKPQYEFVACDDVSRIWLLHDQVTAALQDKEVICASDPLSMNGGLFLDQRWLSAVLYSLLNMCTAQKLGSGKTLRLLNGLFETNTFTYHSFVHSPSASDLNNPDDLSLLFGSLFPWISLVGAQTRDTPLTDLVSRDKDLCHTWPNDFEMFPSIFDCAEPFTYTGYMLLINKSTRTGTT</sequence>
<evidence type="ECO:0000313" key="7">
    <source>
        <dbReference type="RefSeq" id="XP_026141252.1"/>
    </source>
</evidence>
<evidence type="ECO:0000313" key="6">
    <source>
        <dbReference type="Proteomes" id="UP000515129"/>
    </source>
</evidence>
<evidence type="ECO:0000256" key="2">
    <source>
        <dbReference type="ARBA" id="ARBA00023002"/>
    </source>
</evidence>
<dbReference type="OrthoDB" id="195672at2759"/>
<gene>
    <name evidence="7" type="primary">noxred1</name>
</gene>
<dbReference type="RefSeq" id="XP_026141252.1">
    <property type="nucleotide sequence ID" value="XM_026285467.1"/>
</dbReference>
<evidence type="ECO:0000256" key="3">
    <source>
        <dbReference type="ARBA" id="ARBA00054560"/>
    </source>
</evidence>
<evidence type="ECO:0000259" key="5">
    <source>
        <dbReference type="Pfam" id="PF03807"/>
    </source>
</evidence>
<keyword evidence="6" id="KW-1185">Reference proteome</keyword>
<proteinExistence type="inferred from homology"/>
<dbReference type="KEGG" id="caua:113117069"/>
<evidence type="ECO:0000256" key="4">
    <source>
        <dbReference type="ARBA" id="ARBA00072230"/>
    </source>
</evidence>
<name>A0A6P6R6Z9_CARAU</name>
<dbReference type="Pfam" id="PF03807">
    <property type="entry name" value="F420_oxidored"/>
    <property type="match status" value="1"/>
</dbReference>
<feature type="domain" description="Pyrroline-5-carboxylate reductase catalytic N-terminal" evidence="5">
    <location>
        <begin position="64"/>
        <end position="146"/>
    </location>
</feature>
<dbReference type="SUPFAM" id="SSF51735">
    <property type="entry name" value="NAD(P)-binding Rossmann-fold domains"/>
    <property type="match status" value="1"/>
</dbReference>
<dbReference type="FunFam" id="3.40.50.720:FF:000447">
    <property type="entry name" value="NADP dependent oxidoreductase domain containing 1"/>
    <property type="match status" value="1"/>
</dbReference>
<protein>
    <recommendedName>
        <fullName evidence="4">NADP-dependent oxidoreductase domain-containing protein 1</fullName>
    </recommendedName>
</protein>
<dbReference type="PANTHER" id="PTHR11645:SF58">
    <property type="entry name" value="NADP-DEPENDENT OXIDOREDUCTASE DOMAIN-CONTAINING PROTEIN 1"/>
    <property type="match status" value="1"/>
</dbReference>
<dbReference type="InterPro" id="IPR036291">
    <property type="entry name" value="NAD(P)-bd_dom_sf"/>
</dbReference>
<dbReference type="CTD" id="122945"/>
<dbReference type="InterPro" id="IPR028939">
    <property type="entry name" value="P5C_Rdtase_cat_N"/>
</dbReference>
<dbReference type="GO" id="GO:0055129">
    <property type="term" value="P:L-proline biosynthetic process"/>
    <property type="evidence" value="ECO:0007669"/>
    <property type="project" value="TreeGrafter"/>
</dbReference>
<accession>A0A6P6R6Z9</accession>
<dbReference type="Gene3D" id="3.40.50.720">
    <property type="entry name" value="NAD(P)-binding Rossmann-like Domain"/>
    <property type="match status" value="1"/>
</dbReference>
<dbReference type="AlphaFoldDB" id="A0A6P6R6Z9"/>
<dbReference type="GeneID" id="113117069"/>
<evidence type="ECO:0000256" key="1">
    <source>
        <dbReference type="ARBA" id="ARBA00005525"/>
    </source>
</evidence>